<organism evidence="6 7">
    <name type="scientific">Neorhizobium lilium</name>
    <dbReference type="NCBI Taxonomy" id="2503024"/>
    <lineage>
        <taxon>Bacteria</taxon>
        <taxon>Pseudomonadati</taxon>
        <taxon>Pseudomonadota</taxon>
        <taxon>Alphaproteobacteria</taxon>
        <taxon>Hyphomicrobiales</taxon>
        <taxon>Rhizobiaceae</taxon>
        <taxon>Rhizobium/Agrobacterium group</taxon>
        <taxon>Neorhizobium</taxon>
    </lineage>
</organism>
<evidence type="ECO:0000256" key="3">
    <source>
        <dbReference type="ARBA" id="ARBA00022763"/>
    </source>
</evidence>
<evidence type="ECO:0000259" key="5">
    <source>
        <dbReference type="SMART" id="SM00478"/>
    </source>
</evidence>
<reference evidence="6 7" key="1">
    <citation type="submission" date="2019-01" db="EMBL/GenBank/DDBJ databases">
        <title>The draft genome of Rhizobium sp. 24NR.</title>
        <authorList>
            <person name="Liu L."/>
            <person name="Liang L."/>
            <person name="Shi S."/>
            <person name="Xu L."/>
            <person name="Wang X."/>
            <person name="Li L."/>
            <person name="Zhang X."/>
        </authorList>
    </citation>
    <scope>NUCLEOTIDE SEQUENCE [LARGE SCALE GENOMIC DNA]</scope>
    <source>
        <strain evidence="6 7">24NR</strain>
    </source>
</reference>
<evidence type="ECO:0000313" key="6">
    <source>
        <dbReference type="EMBL" id="RWX74378.1"/>
    </source>
</evidence>
<keyword evidence="7" id="KW-1185">Reference proteome</keyword>
<dbReference type="RefSeq" id="WP_128445833.1">
    <property type="nucleotide sequence ID" value="NZ_SBIP01000008.1"/>
</dbReference>
<proteinExistence type="predicted"/>
<dbReference type="InterPro" id="IPR003265">
    <property type="entry name" value="HhH-GPD_domain"/>
</dbReference>
<evidence type="ECO:0000256" key="1">
    <source>
        <dbReference type="ARBA" id="ARBA00000086"/>
    </source>
</evidence>
<dbReference type="GO" id="GO:0032993">
    <property type="term" value="C:protein-DNA complex"/>
    <property type="evidence" value="ECO:0007669"/>
    <property type="project" value="TreeGrafter"/>
</dbReference>
<dbReference type="GO" id="GO:0006307">
    <property type="term" value="P:DNA alkylation repair"/>
    <property type="evidence" value="ECO:0007669"/>
    <property type="project" value="TreeGrafter"/>
</dbReference>
<dbReference type="GO" id="GO:0005737">
    <property type="term" value="C:cytoplasm"/>
    <property type="evidence" value="ECO:0007669"/>
    <property type="project" value="TreeGrafter"/>
</dbReference>
<dbReference type="EC" id="3.2.2.21" evidence="2"/>
<dbReference type="Gene3D" id="1.10.340.30">
    <property type="entry name" value="Hypothetical protein, domain 2"/>
    <property type="match status" value="1"/>
</dbReference>
<dbReference type="InterPro" id="IPR051912">
    <property type="entry name" value="Alkylbase_DNA_Glycosylase/TA"/>
</dbReference>
<evidence type="ECO:0000313" key="7">
    <source>
        <dbReference type="Proteomes" id="UP000287687"/>
    </source>
</evidence>
<feature type="domain" description="HhH-GPD" evidence="5">
    <location>
        <begin position="63"/>
        <end position="213"/>
    </location>
</feature>
<dbReference type="GO" id="GO:0006285">
    <property type="term" value="P:base-excision repair, AP site formation"/>
    <property type="evidence" value="ECO:0007669"/>
    <property type="project" value="TreeGrafter"/>
</dbReference>
<dbReference type="Pfam" id="PF00730">
    <property type="entry name" value="HhH-GPD"/>
    <property type="match status" value="1"/>
</dbReference>
<dbReference type="EMBL" id="SBIP01000008">
    <property type="protein sequence ID" value="RWX74378.1"/>
    <property type="molecule type" value="Genomic_DNA"/>
</dbReference>
<dbReference type="SUPFAM" id="SSF48150">
    <property type="entry name" value="DNA-glycosylase"/>
    <property type="match status" value="1"/>
</dbReference>
<keyword evidence="3" id="KW-0227">DNA damage</keyword>
<name>A0A3S3STF4_9HYPH</name>
<keyword evidence="4" id="KW-0234">DNA repair</keyword>
<dbReference type="SMART" id="SM00478">
    <property type="entry name" value="ENDO3c"/>
    <property type="match status" value="1"/>
</dbReference>
<dbReference type="Gene3D" id="1.10.1670.40">
    <property type="match status" value="1"/>
</dbReference>
<dbReference type="CDD" id="cd00056">
    <property type="entry name" value="ENDO3c"/>
    <property type="match status" value="1"/>
</dbReference>
<dbReference type="PANTHER" id="PTHR43003:SF13">
    <property type="entry name" value="DNA-3-METHYLADENINE GLYCOSYLASE 2"/>
    <property type="match status" value="1"/>
</dbReference>
<dbReference type="OrthoDB" id="9785929at2"/>
<dbReference type="GO" id="GO:0043916">
    <property type="term" value="F:DNA-7-methylguanine glycosylase activity"/>
    <property type="evidence" value="ECO:0007669"/>
    <property type="project" value="TreeGrafter"/>
</dbReference>
<accession>A0A3S3STF4</accession>
<dbReference type="Proteomes" id="UP000287687">
    <property type="component" value="Unassembled WGS sequence"/>
</dbReference>
<comment type="catalytic activity">
    <reaction evidence="1">
        <text>Hydrolysis of alkylated DNA, releasing 3-methyladenine, 3-methylguanine, 7-methylguanine and 7-methyladenine.</text>
        <dbReference type="EC" id="3.2.2.21"/>
    </reaction>
</comment>
<comment type="caution">
    <text evidence="6">The sequence shown here is derived from an EMBL/GenBank/DDBJ whole genome shotgun (WGS) entry which is preliminary data.</text>
</comment>
<dbReference type="GO" id="GO:0032131">
    <property type="term" value="F:alkylated DNA binding"/>
    <property type="evidence" value="ECO:0007669"/>
    <property type="project" value="TreeGrafter"/>
</dbReference>
<dbReference type="GO" id="GO:0008725">
    <property type="term" value="F:DNA-3-methyladenine glycosylase activity"/>
    <property type="evidence" value="ECO:0007669"/>
    <property type="project" value="TreeGrafter"/>
</dbReference>
<evidence type="ECO:0000256" key="2">
    <source>
        <dbReference type="ARBA" id="ARBA00012000"/>
    </source>
</evidence>
<dbReference type="PANTHER" id="PTHR43003">
    <property type="entry name" value="DNA-3-METHYLADENINE GLYCOSYLASE"/>
    <property type="match status" value="1"/>
</dbReference>
<evidence type="ECO:0000256" key="4">
    <source>
        <dbReference type="ARBA" id="ARBA00023204"/>
    </source>
</evidence>
<dbReference type="AlphaFoldDB" id="A0A3S3STF4"/>
<protein>
    <recommendedName>
        <fullName evidence="2">DNA-3-methyladenine glycosylase II</fullName>
        <ecNumber evidence="2">3.2.2.21</ecNumber>
    </recommendedName>
</protein>
<sequence>MLYGKRPWWRGLVNVIRDQSDIDRGVETLVRLDARLLPVVEAAGPIPLRLSAPGFAGLATIIVSQMVSRASAQAIWRRIEACGPVTASSYGAHTPEIIATFGLSRAKAATLQGLALAVMEDRVDLDRVCRMETSDAIRQLTALPGVGPWSAEVYLMFCAGHPDIFPVGDVALQAAVGHALGLKERPMPKDLAEMAQAWRPWRSVAARVFWAYYASRMRRETMPVV</sequence>
<gene>
    <name evidence="6" type="ORF">EPK99_24640</name>
</gene>
<dbReference type="InterPro" id="IPR011257">
    <property type="entry name" value="DNA_glycosylase"/>
</dbReference>